<evidence type="ECO:0000313" key="2">
    <source>
        <dbReference type="EMBL" id="KAJ5172174.1"/>
    </source>
</evidence>
<accession>A0A9W9IAH7</accession>
<keyword evidence="3" id="KW-1185">Reference proteome</keyword>
<reference evidence="2" key="2">
    <citation type="journal article" date="2023" name="IMA Fungus">
        <title>Comparative genomic study of the Penicillium genus elucidates a diverse pangenome and 15 lateral gene transfer events.</title>
        <authorList>
            <person name="Petersen C."/>
            <person name="Sorensen T."/>
            <person name="Nielsen M.R."/>
            <person name="Sondergaard T.E."/>
            <person name="Sorensen J.L."/>
            <person name="Fitzpatrick D.A."/>
            <person name="Frisvad J.C."/>
            <person name="Nielsen K.L."/>
        </authorList>
    </citation>
    <scope>NUCLEOTIDE SEQUENCE</scope>
    <source>
        <strain evidence="2">IBT 21917</strain>
    </source>
</reference>
<name>A0A9W9IAH7_9EURO</name>
<protein>
    <submittedName>
        <fullName evidence="2">Uncharacterized protein</fullName>
    </submittedName>
</protein>
<gene>
    <name evidence="2" type="ORF">N7492_004767</name>
</gene>
<dbReference type="AlphaFoldDB" id="A0A9W9IAH7"/>
<evidence type="ECO:0000313" key="3">
    <source>
        <dbReference type="Proteomes" id="UP001146351"/>
    </source>
</evidence>
<sequence length="109" mass="12142">MRAFALLHFFAATVFAVDHPSRWDLWGDSGSDCSNPSYSLKAKKIVDPGPVCQPFPGDYESYHFTDQGGVQVNFYEDENCSGSPTSYKLNSCVGPDTLKKTKYFWVSLA</sequence>
<proteinExistence type="predicted"/>
<comment type="caution">
    <text evidence="2">The sequence shown here is derived from an EMBL/GenBank/DDBJ whole genome shotgun (WGS) entry which is preliminary data.</text>
</comment>
<reference evidence="2" key="1">
    <citation type="submission" date="2022-11" db="EMBL/GenBank/DDBJ databases">
        <authorList>
            <person name="Petersen C."/>
        </authorList>
    </citation>
    <scope>NUCLEOTIDE SEQUENCE</scope>
    <source>
        <strain evidence="2">IBT 21917</strain>
    </source>
</reference>
<feature type="signal peptide" evidence="1">
    <location>
        <begin position="1"/>
        <end position="16"/>
    </location>
</feature>
<dbReference type="Proteomes" id="UP001146351">
    <property type="component" value="Unassembled WGS sequence"/>
</dbReference>
<evidence type="ECO:0000256" key="1">
    <source>
        <dbReference type="SAM" id="SignalP"/>
    </source>
</evidence>
<dbReference type="EMBL" id="JAPQKO010000003">
    <property type="protein sequence ID" value="KAJ5172174.1"/>
    <property type="molecule type" value="Genomic_DNA"/>
</dbReference>
<organism evidence="2 3">
    <name type="scientific">Penicillium capsulatum</name>
    <dbReference type="NCBI Taxonomy" id="69766"/>
    <lineage>
        <taxon>Eukaryota</taxon>
        <taxon>Fungi</taxon>
        <taxon>Dikarya</taxon>
        <taxon>Ascomycota</taxon>
        <taxon>Pezizomycotina</taxon>
        <taxon>Eurotiomycetes</taxon>
        <taxon>Eurotiomycetidae</taxon>
        <taxon>Eurotiales</taxon>
        <taxon>Aspergillaceae</taxon>
        <taxon>Penicillium</taxon>
    </lineage>
</organism>
<keyword evidence="1" id="KW-0732">Signal</keyword>
<feature type="chain" id="PRO_5040740498" evidence="1">
    <location>
        <begin position="17"/>
        <end position="109"/>
    </location>
</feature>